<evidence type="ECO:0000259" key="3">
    <source>
        <dbReference type="Pfam" id="PF22636"/>
    </source>
</evidence>
<dbReference type="RefSeq" id="WP_011197151.1">
    <property type="nucleotide sequence ID" value="NZ_PIUK01000045.1"/>
</dbReference>
<dbReference type="OMA" id="KIGEGIH"/>
<dbReference type="InterPro" id="IPR025540">
    <property type="entry name" value="FlK"/>
</dbReference>
<evidence type="ECO:0000256" key="2">
    <source>
        <dbReference type="PIRSR" id="PIRSR014972-2"/>
    </source>
</evidence>
<name>A0A953I029_SYMTR</name>
<dbReference type="InterPro" id="IPR054485">
    <property type="entry name" value="FlK-like_dom"/>
</dbReference>
<comment type="caution">
    <text evidence="4">The sequence shown here is derived from an EMBL/GenBank/DDBJ whole genome shotgun (WGS) entry which is preliminary data.</text>
</comment>
<dbReference type="PANTHER" id="PTHR36934">
    <property type="entry name" value="BLR0278 PROTEIN"/>
    <property type="match status" value="1"/>
</dbReference>
<evidence type="ECO:0000313" key="4">
    <source>
        <dbReference type="EMBL" id="MBY6275867.1"/>
    </source>
</evidence>
<proteinExistence type="predicted"/>
<dbReference type="Pfam" id="PF22636">
    <property type="entry name" value="FlK"/>
    <property type="match status" value="1"/>
</dbReference>
<dbReference type="CDD" id="cd03440">
    <property type="entry name" value="hot_dog"/>
    <property type="match status" value="1"/>
</dbReference>
<accession>A0A953I029</accession>
<dbReference type="InterPro" id="IPR029069">
    <property type="entry name" value="HotDog_dom_sf"/>
</dbReference>
<dbReference type="Gene3D" id="3.10.129.10">
    <property type="entry name" value="Hotdog Thioesterase"/>
    <property type="match status" value="1"/>
</dbReference>
<dbReference type="Proteomes" id="UP000732377">
    <property type="component" value="Unassembled WGS sequence"/>
</dbReference>
<sequence>MSLAPGLTATAETVVTPENCARAVGSGAVDVFATPMMIALMEEAAARAVEPFLGEGETTVGTRVDVEHLAATPPGMKVRATAVLERVDGRRLLFRVEAFDDRERVGSGTHERVIVRMERFLQRAGEKRLP</sequence>
<protein>
    <submittedName>
        <fullName evidence="4">Thioesterase</fullName>
    </submittedName>
</protein>
<feature type="domain" description="Fluoroacetyl-CoA-specific thioesterase-like" evidence="3">
    <location>
        <begin position="15"/>
        <end position="117"/>
    </location>
</feature>
<feature type="active site" evidence="1">
    <location>
        <position position="68"/>
    </location>
</feature>
<feature type="binding site" evidence="2">
    <location>
        <position position="61"/>
    </location>
    <ligand>
        <name>substrate</name>
    </ligand>
</feature>
<dbReference type="EMBL" id="PIUK01000045">
    <property type="protein sequence ID" value="MBY6275867.1"/>
    <property type="molecule type" value="Genomic_DNA"/>
</dbReference>
<feature type="binding site" evidence="2">
    <location>
        <position position="112"/>
    </location>
    <ligand>
        <name>substrate</name>
    </ligand>
</feature>
<dbReference type="AlphaFoldDB" id="A0A953I029"/>
<dbReference type="PIRSF" id="PIRSF014972">
    <property type="entry name" value="FlK"/>
    <property type="match status" value="1"/>
</dbReference>
<evidence type="ECO:0000256" key="1">
    <source>
        <dbReference type="PIRSR" id="PIRSR014972-1"/>
    </source>
</evidence>
<feature type="active site" evidence="1">
    <location>
        <position position="34"/>
    </location>
</feature>
<dbReference type="SUPFAM" id="SSF54637">
    <property type="entry name" value="Thioesterase/thiol ester dehydrase-isomerase"/>
    <property type="match status" value="1"/>
</dbReference>
<organism evidence="4 5">
    <name type="scientific">Symbiobacterium thermophilum</name>
    <dbReference type="NCBI Taxonomy" id="2734"/>
    <lineage>
        <taxon>Bacteria</taxon>
        <taxon>Bacillati</taxon>
        <taxon>Bacillota</taxon>
        <taxon>Clostridia</taxon>
        <taxon>Eubacteriales</taxon>
        <taxon>Symbiobacteriaceae</taxon>
        <taxon>Symbiobacterium</taxon>
    </lineage>
</organism>
<feature type="binding site" evidence="2">
    <location>
        <position position="61"/>
    </location>
    <ligand>
        <name>CoA</name>
        <dbReference type="ChEBI" id="CHEBI:57287"/>
    </ligand>
</feature>
<reference evidence="4" key="1">
    <citation type="submission" date="2017-11" db="EMBL/GenBank/DDBJ databases">
        <title>Three new genomes from thermophilic consortium.</title>
        <authorList>
            <person name="Quaggio R."/>
            <person name="Amgarten D."/>
            <person name="Setubal J.C."/>
        </authorList>
    </citation>
    <scope>NUCLEOTIDE SEQUENCE</scope>
    <source>
        <strain evidence="4">ZCTH01-B2</strain>
    </source>
</reference>
<gene>
    <name evidence="4" type="ORF">CWE10_06530</name>
</gene>
<evidence type="ECO:0000313" key="5">
    <source>
        <dbReference type="Proteomes" id="UP000732377"/>
    </source>
</evidence>
<dbReference type="PANTHER" id="PTHR36934:SF1">
    <property type="entry name" value="THIOESTERASE DOMAIN-CONTAINING PROTEIN"/>
    <property type="match status" value="1"/>
</dbReference>
<feature type="active site" evidence="1">
    <location>
        <position position="42"/>
    </location>
</feature>